<protein>
    <submittedName>
        <fullName evidence="5">D-mannonate oxidoreductase</fullName>
    </submittedName>
</protein>
<keyword evidence="6" id="KW-1185">Reference proteome</keyword>
<dbReference type="InterPro" id="IPR013118">
    <property type="entry name" value="Mannitol_DH_C"/>
</dbReference>
<dbReference type="AlphaFoldDB" id="A0A2K9P3M5"/>
<dbReference type="InterPro" id="IPR008927">
    <property type="entry name" value="6-PGluconate_DH-like_C_sf"/>
</dbReference>
<dbReference type="PANTHER" id="PTHR43362:SF1">
    <property type="entry name" value="MANNITOL DEHYDROGENASE 2-RELATED"/>
    <property type="match status" value="1"/>
</dbReference>
<dbReference type="Gene3D" id="3.40.50.720">
    <property type="entry name" value="NAD(P)-binding Rossmann-like Domain"/>
    <property type="match status" value="1"/>
</dbReference>
<sequence length="536" mass="60070">MKLSRRSIVQNKSEWEKLGYTLPEYNIDEMIKKTSENPIWVHFGAGNIFRAFPAAVCQKLLNKGIMDRGIIVAEGYDYEIIDKSFKDFDNLTISVTLNTDGTVSKEVIASVAEALTFDFDNETDTERLKEIFSSKSLEMASFTITEKGYNLKDTKGEFYDGVKADFEKGPENAKTYMGRLAALLYHRYKNGARPITLVSMDNCSHNGIKLKEAVYEFAKSWVNNLLADGEFLPYIQYSVSYPCSMIDKITPRPSDEVLKILEADGIENAAPVETKKHTFVAPFVNAEKYQYLVIEDSFAGGKPPLNEGGIIYTSAETVDKAEKMKVCTCLNPLHTCLAIYGCLLGYNKISDEMKDDNLVKLIKKIGYDEGLPVVVDPGIISPKEFIDETINERLPNPFIPDAPQRIACDTSQKLPIRFGETIKAYEKLDKIKELKFIPLVLAGWCRYLMGIDDSGNVFEPSPDPMLDYAGGIVKDIEFGCTDLDSIHNKIEKLLKDKKIFGVDLYEVGLGQLVEKYFSELNAGPGAVKNTLIKYLG</sequence>
<name>A0A2K9P3M5_9FIRM</name>
<evidence type="ECO:0000256" key="1">
    <source>
        <dbReference type="ARBA" id="ARBA00023002"/>
    </source>
</evidence>
<evidence type="ECO:0000313" key="5">
    <source>
        <dbReference type="EMBL" id="AUO19831.1"/>
    </source>
</evidence>
<proteinExistence type="predicted"/>
<dbReference type="GO" id="GO:0008926">
    <property type="term" value="F:mannitol-1-phosphate 5-dehydrogenase activity"/>
    <property type="evidence" value="ECO:0007669"/>
    <property type="project" value="UniProtKB-EC"/>
</dbReference>
<gene>
    <name evidence="5" type="ORF">B9O19_01675</name>
</gene>
<organism evidence="5 6">
    <name type="scientific">Monoglobus pectinilyticus</name>
    <dbReference type="NCBI Taxonomy" id="1981510"/>
    <lineage>
        <taxon>Bacteria</taxon>
        <taxon>Bacillati</taxon>
        <taxon>Bacillota</taxon>
        <taxon>Clostridia</taxon>
        <taxon>Monoglobales</taxon>
        <taxon>Monoglobaceae</taxon>
        <taxon>Monoglobus</taxon>
    </lineage>
</organism>
<dbReference type="GeneID" id="98063063"/>
<dbReference type="Gene3D" id="1.10.1040.10">
    <property type="entry name" value="N-(1-d-carboxylethyl)-l-norvaline Dehydrogenase, domain 2"/>
    <property type="match status" value="1"/>
</dbReference>
<feature type="domain" description="Mannitol dehydrogenase N-terminal" evidence="3">
    <location>
        <begin position="41"/>
        <end position="306"/>
    </location>
</feature>
<comment type="catalytic activity">
    <reaction evidence="2">
        <text>D-mannitol 1-phosphate + NAD(+) = beta-D-fructose 6-phosphate + NADH + H(+)</text>
        <dbReference type="Rhea" id="RHEA:19661"/>
        <dbReference type="ChEBI" id="CHEBI:15378"/>
        <dbReference type="ChEBI" id="CHEBI:57540"/>
        <dbReference type="ChEBI" id="CHEBI:57634"/>
        <dbReference type="ChEBI" id="CHEBI:57945"/>
        <dbReference type="ChEBI" id="CHEBI:61381"/>
        <dbReference type="EC" id="1.1.1.17"/>
    </reaction>
</comment>
<evidence type="ECO:0000313" key="6">
    <source>
        <dbReference type="Proteomes" id="UP000235589"/>
    </source>
</evidence>
<evidence type="ECO:0000256" key="2">
    <source>
        <dbReference type="ARBA" id="ARBA00048615"/>
    </source>
</evidence>
<dbReference type="InterPro" id="IPR013131">
    <property type="entry name" value="Mannitol_DH_N"/>
</dbReference>
<dbReference type="Pfam" id="PF01232">
    <property type="entry name" value="Mannitol_dh"/>
    <property type="match status" value="1"/>
</dbReference>
<dbReference type="SUPFAM" id="SSF48179">
    <property type="entry name" value="6-phosphogluconate dehydrogenase C-terminal domain-like"/>
    <property type="match status" value="1"/>
</dbReference>
<evidence type="ECO:0000259" key="4">
    <source>
        <dbReference type="Pfam" id="PF08125"/>
    </source>
</evidence>
<dbReference type="InterPro" id="IPR036291">
    <property type="entry name" value="NAD(P)-bd_dom_sf"/>
</dbReference>
<reference evidence="5 6" key="1">
    <citation type="submission" date="2017-04" db="EMBL/GenBank/DDBJ databases">
        <title>Monoglobus pectinilyticus 14 draft genome.</title>
        <authorList>
            <person name="Kim C."/>
            <person name="Rosendale D.I."/>
            <person name="Kelly W.J."/>
            <person name="Tannock G.W."/>
            <person name="Patchett M.L."/>
            <person name="Jordens J.Z."/>
        </authorList>
    </citation>
    <scope>NUCLEOTIDE SEQUENCE [LARGE SCALE GENOMIC DNA]</scope>
    <source>
        <strain evidence="5 6">14</strain>
    </source>
</reference>
<dbReference type="Pfam" id="PF08125">
    <property type="entry name" value="Mannitol_dh_C"/>
    <property type="match status" value="1"/>
</dbReference>
<dbReference type="KEGG" id="mpec:B9O19_01675"/>
<dbReference type="OrthoDB" id="271711at2"/>
<dbReference type="EMBL" id="CP020991">
    <property type="protein sequence ID" value="AUO19831.1"/>
    <property type="molecule type" value="Genomic_DNA"/>
</dbReference>
<feature type="domain" description="Mannitol dehydrogenase C-terminal" evidence="4">
    <location>
        <begin position="318"/>
        <end position="506"/>
    </location>
</feature>
<dbReference type="RefSeq" id="WP_102366001.1">
    <property type="nucleotide sequence ID" value="NZ_CP020991.1"/>
</dbReference>
<dbReference type="Proteomes" id="UP000235589">
    <property type="component" value="Chromosome"/>
</dbReference>
<dbReference type="PANTHER" id="PTHR43362">
    <property type="entry name" value="MANNITOL DEHYDROGENASE DSF1-RELATED"/>
    <property type="match status" value="1"/>
</dbReference>
<dbReference type="InterPro" id="IPR013328">
    <property type="entry name" value="6PGD_dom2"/>
</dbReference>
<dbReference type="InterPro" id="IPR050988">
    <property type="entry name" value="Mannitol_DH/Oxidoreductase"/>
</dbReference>
<dbReference type="SUPFAM" id="SSF51735">
    <property type="entry name" value="NAD(P)-binding Rossmann-fold domains"/>
    <property type="match status" value="1"/>
</dbReference>
<keyword evidence="1" id="KW-0560">Oxidoreductase</keyword>
<evidence type="ECO:0000259" key="3">
    <source>
        <dbReference type="Pfam" id="PF01232"/>
    </source>
</evidence>
<accession>A0A2K9P3M5</accession>